<evidence type="ECO:0000313" key="3">
    <source>
        <dbReference type="EMBL" id="KAL3669216.1"/>
    </source>
</evidence>
<dbReference type="SUPFAM" id="SSF53098">
    <property type="entry name" value="Ribonuclease H-like"/>
    <property type="match status" value="1"/>
</dbReference>
<dbReference type="Proteomes" id="UP001632037">
    <property type="component" value="Unassembled WGS sequence"/>
</dbReference>
<evidence type="ECO:0000259" key="2">
    <source>
        <dbReference type="Pfam" id="PF13456"/>
    </source>
</evidence>
<keyword evidence="4" id="KW-1185">Reference proteome</keyword>
<comment type="caution">
    <text evidence="3">The sequence shown here is derived from an EMBL/GenBank/DDBJ whole genome shotgun (WGS) entry which is preliminary data.</text>
</comment>
<reference evidence="3 4" key="1">
    <citation type="submission" date="2024-09" db="EMBL/GenBank/DDBJ databases">
        <title>Genome sequencing and assembly of Phytophthora oleae, isolate VK10A, causative agent of rot of olive drupes.</title>
        <authorList>
            <person name="Conti Taguali S."/>
            <person name="Riolo M."/>
            <person name="La Spada F."/>
            <person name="Cacciola S.O."/>
            <person name="Dionisio G."/>
        </authorList>
    </citation>
    <scope>NUCLEOTIDE SEQUENCE [LARGE SCALE GENOMIC DNA]</scope>
    <source>
        <strain evidence="3 4">VK10A</strain>
    </source>
</reference>
<proteinExistence type="predicted"/>
<dbReference type="AlphaFoldDB" id="A0ABD3FRZ9"/>
<dbReference type="EMBL" id="JBIMZQ010000009">
    <property type="protein sequence ID" value="KAL3669216.1"/>
    <property type="molecule type" value="Genomic_DNA"/>
</dbReference>
<organism evidence="3 4">
    <name type="scientific">Phytophthora oleae</name>
    <dbReference type="NCBI Taxonomy" id="2107226"/>
    <lineage>
        <taxon>Eukaryota</taxon>
        <taxon>Sar</taxon>
        <taxon>Stramenopiles</taxon>
        <taxon>Oomycota</taxon>
        <taxon>Peronosporomycetes</taxon>
        <taxon>Peronosporales</taxon>
        <taxon>Peronosporaceae</taxon>
        <taxon>Phytophthora</taxon>
    </lineage>
</organism>
<dbReference type="Gene3D" id="3.30.420.10">
    <property type="entry name" value="Ribonuclease H-like superfamily/Ribonuclease H"/>
    <property type="match status" value="1"/>
</dbReference>
<dbReference type="InterPro" id="IPR036397">
    <property type="entry name" value="RNaseH_sf"/>
</dbReference>
<dbReference type="InterPro" id="IPR012337">
    <property type="entry name" value="RNaseH-like_sf"/>
</dbReference>
<gene>
    <name evidence="3" type="ORF">V7S43_005599</name>
</gene>
<evidence type="ECO:0000313" key="4">
    <source>
        <dbReference type="Proteomes" id="UP001632037"/>
    </source>
</evidence>
<name>A0ABD3FRZ9_9STRA</name>
<feature type="domain" description="RNase H type-1" evidence="2">
    <location>
        <begin position="110"/>
        <end position="232"/>
    </location>
</feature>
<protein>
    <recommendedName>
        <fullName evidence="2">RNase H type-1 domain-containing protein</fullName>
    </recommendedName>
</protein>
<sequence>MLSIDNRTQLLPFPSVRCIASDALLPQLVPGTHRAPAPVSDTAASGARPSVATTSHVPVPSTTPTPTSDATAPSAPPLTVSASDASAPRSVWVSDASGTFSHATDVFASFDGGCRLTVGQRAYAWCIWSAEQQLLRWESRSFAVAESNNAMEAQGLLSCLQWVQSNLPGRRTHVFGDSTLILQQALMQASCKAVHLRPLIAAIRSLGAGKTLFYLRHVRREYNIASDAFCNWIMDTTPPTLDHIRRGSYWPTTLAPNLALSPAVLLPFQTPLGHSVDLRAHAEATWSLVRQELGLVAHLVLYRFVPQRVDRPHHPGSPPTTAPDRVTTAARLLYSEFDTDASRSCIVAGISRCVPRGVFADLQEASRIVGADFRLATVFLAPGTGPRTTPLVGLAVLDALIADVRYGVAGTLKLFRGQTPADQRPNKALRPWLYRTHLATYS</sequence>
<accession>A0ABD3FRZ9</accession>
<feature type="region of interest" description="Disordered" evidence="1">
    <location>
        <begin position="35"/>
        <end position="82"/>
    </location>
</feature>
<feature type="compositionally biased region" description="Low complexity" evidence="1">
    <location>
        <begin position="49"/>
        <end position="79"/>
    </location>
</feature>
<evidence type="ECO:0000256" key="1">
    <source>
        <dbReference type="SAM" id="MobiDB-lite"/>
    </source>
</evidence>
<dbReference type="Pfam" id="PF13456">
    <property type="entry name" value="RVT_3"/>
    <property type="match status" value="1"/>
</dbReference>
<dbReference type="InterPro" id="IPR002156">
    <property type="entry name" value="RNaseH_domain"/>
</dbReference>